<evidence type="ECO:0000313" key="1">
    <source>
        <dbReference type="EMBL" id="KAF5689768.1"/>
    </source>
</evidence>
<reference evidence="2" key="1">
    <citation type="journal article" date="2020" name="BMC Genomics">
        <title>Correction to: Identification and distribution of gene clusters required for synthesis of sphingolipid metabolism inhibitors in diverse species of the filamentous fungus Fusarium.</title>
        <authorList>
            <person name="Kim H.S."/>
            <person name="Lohmar J.M."/>
            <person name="Busman M."/>
            <person name="Brown D.W."/>
            <person name="Naumann T.A."/>
            <person name="Divon H.H."/>
            <person name="Lysoe E."/>
            <person name="Uhlig S."/>
            <person name="Proctor R.H."/>
        </authorList>
    </citation>
    <scope>NUCLEOTIDE SEQUENCE [LARGE SCALE GENOMIC DNA]</scope>
    <source>
        <strain evidence="2">NRRL 25331</strain>
    </source>
</reference>
<protein>
    <submittedName>
        <fullName evidence="1">Translation initiation factor IF-2</fullName>
    </submittedName>
</protein>
<dbReference type="AlphaFoldDB" id="A0A8H5UHL6"/>
<dbReference type="GO" id="GO:0003743">
    <property type="term" value="F:translation initiation factor activity"/>
    <property type="evidence" value="ECO:0007669"/>
    <property type="project" value="UniProtKB-KW"/>
</dbReference>
<comment type="caution">
    <text evidence="1">The sequence shown here is derived from an EMBL/GenBank/DDBJ whole genome shotgun (WGS) entry which is preliminary data.</text>
</comment>
<keyword evidence="1" id="KW-0648">Protein biosynthesis</keyword>
<dbReference type="EMBL" id="JAAQPE010000042">
    <property type="protein sequence ID" value="KAF5689768.1"/>
    <property type="molecule type" value="Genomic_DNA"/>
</dbReference>
<dbReference type="Proteomes" id="UP000572754">
    <property type="component" value="Unassembled WGS sequence"/>
</dbReference>
<reference evidence="1 2" key="2">
    <citation type="submission" date="2020-05" db="EMBL/GenBank/DDBJ databases">
        <title>Identification and distribution of gene clusters putatively required for synthesis of sphingolipid metabolism inhibitors in phylogenetically diverse species of the filamentous fungus Fusarium.</title>
        <authorList>
            <person name="Kim H.-S."/>
            <person name="Busman M."/>
            <person name="Brown D.W."/>
            <person name="Divon H."/>
            <person name="Uhlig S."/>
            <person name="Proctor R.H."/>
        </authorList>
    </citation>
    <scope>NUCLEOTIDE SEQUENCE [LARGE SCALE GENOMIC DNA]</scope>
    <source>
        <strain evidence="1 2">NRRL 25331</strain>
    </source>
</reference>
<keyword evidence="2" id="KW-1185">Reference proteome</keyword>
<name>A0A8H5UHL6_FUSCI</name>
<proteinExistence type="predicted"/>
<accession>A0A8H5UHL6</accession>
<gene>
    <name evidence="1" type="ORF">FCIRC_1231</name>
</gene>
<sequence length="256" mass="28432">MFIVMTTIVPEHMSMNRGETVSGDEAGGTFSCMTEDTIENIAVCVETFGDAVMNRTSLEKILNNIHQSISDDLLRGFIWLVALNLARCVAKSTWWRYDPGIRGDSGGGQAAKFSIIVAINKIEKEDARVDQVEAHLARHDVDTEGKYMLILRFFMPGNTYVRVVISIVERVRPPRRNGACVPAHAGPQGRADVAVGVRARACMPYFAICTLSQYDITWGLEPDLLVVLSGDITHRECEIDVDADVGSWRERELSLE</sequence>
<evidence type="ECO:0000313" key="2">
    <source>
        <dbReference type="Proteomes" id="UP000572754"/>
    </source>
</evidence>
<keyword evidence="1" id="KW-0396">Initiation factor</keyword>
<organism evidence="1 2">
    <name type="scientific">Fusarium circinatum</name>
    <name type="common">Pitch canker fungus</name>
    <name type="synonym">Gibberella circinata</name>
    <dbReference type="NCBI Taxonomy" id="48490"/>
    <lineage>
        <taxon>Eukaryota</taxon>
        <taxon>Fungi</taxon>
        <taxon>Dikarya</taxon>
        <taxon>Ascomycota</taxon>
        <taxon>Pezizomycotina</taxon>
        <taxon>Sordariomycetes</taxon>
        <taxon>Hypocreomycetidae</taxon>
        <taxon>Hypocreales</taxon>
        <taxon>Nectriaceae</taxon>
        <taxon>Fusarium</taxon>
        <taxon>Fusarium fujikuroi species complex</taxon>
    </lineage>
</organism>